<feature type="chain" id="PRO_5007868728" evidence="4">
    <location>
        <begin position="21"/>
        <end position="145"/>
    </location>
</feature>
<keyword evidence="3" id="KW-0998">Cell outer membrane</keyword>
<keyword evidence="7" id="KW-1185">Reference proteome</keyword>
<evidence type="ECO:0000256" key="4">
    <source>
        <dbReference type="SAM" id="SignalP"/>
    </source>
</evidence>
<dbReference type="GO" id="GO:0051205">
    <property type="term" value="P:protein insertion into membrane"/>
    <property type="evidence" value="ECO:0007669"/>
    <property type="project" value="TreeGrafter"/>
</dbReference>
<evidence type="ECO:0000256" key="1">
    <source>
        <dbReference type="ARBA" id="ARBA00022729"/>
    </source>
</evidence>
<dbReference type="PANTHER" id="PTHR37482:SF1">
    <property type="entry name" value="OUTER MEMBRANE PROTEIN ASSEMBLY FACTOR BAME"/>
    <property type="match status" value="1"/>
</dbReference>
<dbReference type="OrthoDB" id="9808313at2"/>
<keyword evidence="1 4" id="KW-0732">Signal</keyword>
<sequence length="145" mass="15801">MFAFARHTVFLAFLSLPLAGCFTQTLTHGQVVSPDAIQDVQVGSSREQVELLLGSPSTTSNMDGEAYYYISQKSETVAFWSPSIVDQRVVAVYFDRDGYVKSVADYGIEDGKVFDYLGRKTRTGGADYGLLTQILRGAANPSIGL</sequence>
<reference evidence="6 7" key="1">
    <citation type="journal article" date="2016" name="Front. Microbiol.">
        <title>Comparative Genomic Analysis Reveals a Diverse Repertoire of Genes Involved in Prokaryote-Eukaryote Interactions within the Pseudovibrio Genus.</title>
        <authorList>
            <person name="Romano S."/>
            <person name="Fernandez-Guerra A."/>
            <person name="Reen F.J."/>
            <person name="Glockner F.O."/>
            <person name="Crowley S.P."/>
            <person name="O'Sullivan O."/>
            <person name="Cotter P.D."/>
            <person name="Adams C."/>
            <person name="Dobson A.D."/>
            <person name="O'Gara F."/>
        </authorList>
    </citation>
    <scope>NUCLEOTIDE SEQUENCE [LARGE SCALE GENOMIC DNA]</scope>
    <source>
        <strain evidence="6 7">Ad2</strain>
    </source>
</reference>
<evidence type="ECO:0000313" key="7">
    <source>
        <dbReference type="Proteomes" id="UP000076577"/>
    </source>
</evidence>
<dbReference type="InterPro" id="IPR037873">
    <property type="entry name" value="BamE-like"/>
</dbReference>
<evidence type="ECO:0000256" key="2">
    <source>
        <dbReference type="ARBA" id="ARBA00023136"/>
    </source>
</evidence>
<dbReference type="GO" id="GO:1990063">
    <property type="term" value="C:Bam protein complex"/>
    <property type="evidence" value="ECO:0007669"/>
    <property type="project" value="TreeGrafter"/>
</dbReference>
<feature type="signal peptide" evidence="4">
    <location>
        <begin position="1"/>
        <end position="20"/>
    </location>
</feature>
<dbReference type="PANTHER" id="PTHR37482">
    <property type="entry name" value="OUTER MEMBRANE PROTEIN ASSEMBLY FACTOR BAME"/>
    <property type="match status" value="1"/>
</dbReference>
<accession>A0A165WNP6</accession>
<dbReference type="EMBL" id="LMCB01000044">
    <property type="protein sequence ID" value="KZL16739.1"/>
    <property type="molecule type" value="Genomic_DNA"/>
</dbReference>
<feature type="domain" description="Outer membrane protein assembly factor BamE" evidence="5">
    <location>
        <begin position="29"/>
        <end position="102"/>
    </location>
</feature>
<keyword evidence="2" id="KW-0472">Membrane</keyword>
<dbReference type="Proteomes" id="UP000076577">
    <property type="component" value="Unassembled WGS sequence"/>
</dbReference>
<dbReference type="PATRIC" id="fig|989403.3.peg.3607"/>
<gene>
    <name evidence="6" type="primary">bamE</name>
    <name evidence="6" type="ORF">PsAD2_03356</name>
</gene>
<evidence type="ECO:0000313" key="6">
    <source>
        <dbReference type="EMBL" id="KZL16739.1"/>
    </source>
</evidence>
<dbReference type="InterPro" id="IPR007450">
    <property type="entry name" value="BamE_dom"/>
</dbReference>
<dbReference type="STRING" id="989403.SAMN05421798_104154"/>
<evidence type="ECO:0000259" key="5">
    <source>
        <dbReference type="Pfam" id="PF04355"/>
    </source>
</evidence>
<dbReference type="GO" id="GO:0030674">
    <property type="term" value="F:protein-macromolecule adaptor activity"/>
    <property type="evidence" value="ECO:0007669"/>
    <property type="project" value="TreeGrafter"/>
</dbReference>
<dbReference type="RefSeq" id="WP_068008522.1">
    <property type="nucleotide sequence ID" value="NZ_FOFM01000004.1"/>
</dbReference>
<dbReference type="GO" id="GO:0043165">
    <property type="term" value="P:Gram-negative-bacterium-type cell outer membrane assembly"/>
    <property type="evidence" value="ECO:0007669"/>
    <property type="project" value="TreeGrafter"/>
</dbReference>
<proteinExistence type="predicted"/>
<dbReference type="Pfam" id="PF04355">
    <property type="entry name" value="BamE"/>
    <property type="match status" value="1"/>
</dbReference>
<dbReference type="Gene3D" id="3.30.1450.10">
    <property type="match status" value="1"/>
</dbReference>
<organism evidence="6 7">
    <name type="scientific">Pseudovibrio axinellae</name>
    <dbReference type="NCBI Taxonomy" id="989403"/>
    <lineage>
        <taxon>Bacteria</taxon>
        <taxon>Pseudomonadati</taxon>
        <taxon>Pseudomonadota</taxon>
        <taxon>Alphaproteobacteria</taxon>
        <taxon>Hyphomicrobiales</taxon>
        <taxon>Stappiaceae</taxon>
        <taxon>Pseudovibrio</taxon>
    </lineage>
</organism>
<name>A0A165WNP6_9HYPH</name>
<comment type="caution">
    <text evidence="6">The sequence shown here is derived from an EMBL/GenBank/DDBJ whole genome shotgun (WGS) entry which is preliminary data.</text>
</comment>
<dbReference type="AlphaFoldDB" id="A0A165WNP6"/>
<dbReference type="InterPro" id="IPR026592">
    <property type="entry name" value="BamE"/>
</dbReference>
<protein>
    <submittedName>
        <fullName evidence="6">Outer membrane protein assembly factor BamE</fullName>
    </submittedName>
</protein>
<evidence type="ECO:0000256" key="3">
    <source>
        <dbReference type="ARBA" id="ARBA00023237"/>
    </source>
</evidence>